<evidence type="ECO:0000256" key="8">
    <source>
        <dbReference type="SAM" id="SignalP"/>
    </source>
</evidence>
<feature type="compositionally biased region" description="Basic and acidic residues" evidence="7">
    <location>
        <begin position="321"/>
        <end position="335"/>
    </location>
</feature>
<sequence>MRRRIALPLVIVLAAAGGAGSVAQEPAQQPQVVRIAPPPGQEEARQQIQALREELKTLAGRQAQSSRDVAGARARLDALNVRESALTAELGRDRNRLARLLGALQLFRRQPPPALLVSPQDARDAVRAAILIRAMTPALEARAKGYAAEAREIAALRRQAAAADAERLTAESMAADRWSEIEKLMAEQAAIERRYADEAFLAGRAAGSPGQLADSFPRVAGPDAGPGPIARPTGALVRRFRAPAPGGGASDGLAFRAEPGGRVLAPAQGVVEFAGPVTGWGVILILRTTGAYHLVLAGMSEVSVSPGQSVATGAPVGKMSDGGRSEPELYLELRRSGAPIDPTPWLDSGASRQAATP</sequence>
<reference evidence="10 11" key="1">
    <citation type="submission" date="2017-10" db="EMBL/GenBank/DDBJ databases">
        <title>Genome sequence of Caulobacter mirabilis FWC38.</title>
        <authorList>
            <person name="Fiebig A."/>
            <person name="Crosson S."/>
        </authorList>
    </citation>
    <scope>NUCLEOTIDE SEQUENCE [LARGE SCALE GENOMIC DNA]</scope>
    <source>
        <strain evidence="10 11">FWC 38</strain>
    </source>
</reference>
<dbReference type="InterPro" id="IPR016047">
    <property type="entry name" value="M23ase_b-sheet_dom"/>
</dbReference>
<dbReference type="OrthoDB" id="9809144at2"/>
<keyword evidence="6" id="KW-0482">Metalloprotease</keyword>
<dbReference type="InterPro" id="IPR011055">
    <property type="entry name" value="Dup_hybrid_motif"/>
</dbReference>
<name>A0A2D2B3M4_9CAUL</name>
<dbReference type="KEGG" id="cmb:CSW64_01695"/>
<proteinExistence type="predicted"/>
<dbReference type="InterPro" id="IPR050570">
    <property type="entry name" value="Cell_wall_metabolism_enzyme"/>
</dbReference>
<dbReference type="Proteomes" id="UP000228945">
    <property type="component" value="Chromosome"/>
</dbReference>
<dbReference type="GO" id="GO:0006508">
    <property type="term" value="P:proteolysis"/>
    <property type="evidence" value="ECO:0007669"/>
    <property type="project" value="UniProtKB-KW"/>
</dbReference>
<dbReference type="Pfam" id="PF01551">
    <property type="entry name" value="Peptidase_M23"/>
    <property type="match status" value="1"/>
</dbReference>
<keyword evidence="4" id="KW-0378">Hydrolase</keyword>
<keyword evidence="5" id="KW-0862">Zinc</keyword>
<dbReference type="AlphaFoldDB" id="A0A2D2B3M4"/>
<dbReference type="SUPFAM" id="SSF51261">
    <property type="entry name" value="Duplicated hybrid motif"/>
    <property type="match status" value="1"/>
</dbReference>
<dbReference type="GO" id="GO:0004222">
    <property type="term" value="F:metalloendopeptidase activity"/>
    <property type="evidence" value="ECO:0007669"/>
    <property type="project" value="TreeGrafter"/>
</dbReference>
<organism evidence="10 11">
    <name type="scientific">Caulobacter mirabilis</name>
    <dbReference type="NCBI Taxonomy" id="69666"/>
    <lineage>
        <taxon>Bacteria</taxon>
        <taxon>Pseudomonadati</taxon>
        <taxon>Pseudomonadota</taxon>
        <taxon>Alphaproteobacteria</taxon>
        <taxon>Caulobacterales</taxon>
        <taxon>Caulobacteraceae</taxon>
        <taxon>Caulobacter</taxon>
    </lineage>
</organism>
<keyword evidence="3" id="KW-0479">Metal-binding</keyword>
<dbReference type="Gene3D" id="2.70.70.10">
    <property type="entry name" value="Glucose Permease (Domain IIA)"/>
    <property type="match status" value="1"/>
</dbReference>
<protein>
    <submittedName>
        <fullName evidence="10">Peptidase M24</fullName>
    </submittedName>
</protein>
<dbReference type="CDD" id="cd12797">
    <property type="entry name" value="M23_peptidase"/>
    <property type="match status" value="1"/>
</dbReference>
<evidence type="ECO:0000256" key="7">
    <source>
        <dbReference type="SAM" id="MobiDB-lite"/>
    </source>
</evidence>
<dbReference type="RefSeq" id="WP_099624074.1">
    <property type="nucleotide sequence ID" value="NZ_CP024201.1"/>
</dbReference>
<evidence type="ECO:0000256" key="2">
    <source>
        <dbReference type="ARBA" id="ARBA00022670"/>
    </source>
</evidence>
<feature type="region of interest" description="Disordered" evidence="7">
    <location>
        <begin position="305"/>
        <end position="357"/>
    </location>
</feature>
<evidence type="ECO:0000313" key="11">
    <source>
        <dbReference type="Proteomes" id="UP000228945"/>
    </source>
</evidence>
<evidence type="ECO:0000256" key="3">
    <source>
        <dbReference type="ARBA" id="ARBA00022723"/>
    </source>
</evidence>
<dbReference type="PANTHER" id="PTHR21666:SF288">
    <property type="entry name" value="CELL DIVISION PROTEIN YTFB"/>
    <property type="match status" value="1"/>
</dbReference>
<feature type="domain" description="M23ase beta-sheet core" evidence="9">
    <location>
        <begin position="250"/>
        <end position="342"/>
    </location>
</feature>
<feature type="signal peptide" evidence="8">
    <location>
        <begin position="1"/>
        <end position="23"/>
    </location>
</feature>
<evidence type="ECO:0000259" key="9">
    <source>
        <dbReference type="Pfam" id="PF01551"/>
    </source>
</evidence>
<keyword evidence="2" id="KW-0645">Protease</keyword>
<dbReference type="EMBL" id="CP024201">
    <property type="protein sequence ID" value="ATQ44837.1"/>
    <property type="molecule type" value="Genomic_DNA"/>
</dbReference>
<feature type="chain" id="PRO_5013608518" evidence="8">
    <location>
        <begin position="24"/>
        <end position="357"/>
    </location>
</feature>
<comment type="cofactor">
    <cofactor evidence="1">
        <name>Zn(2+)</name>
        <dbReference type="ChEBI" id="CHEBI:29105"/>
    </cofactor>
</comment>
<evidence type="ECO:0000256" key="4">
    <source>
        <dbReference type="ARBA" id="ARBA00022801"/>
    </source>
</evidence>
<dbReference type="PANTHER" id="PTHR21666">
    <property type="entry name" value="PEPTIDASE-RELATED"/>
    <property type="match status" value="1"/>
</dbReference>
<evidence type="ECO:0000313" key="10">
    <source>
        <dbReference type="EMBL" id="ATQ44837.1"/>
    </source>
</evidence>
<keyword evidence="8" id="KW-0732">Signal</keyword>
<evidence type="ECO:0000256" key="1">
    <source>
        <dbReference type="ARBA" id="ARBA00001947"/>
    </source>
</evidence>
<evidence type="ECO:0000256" key="5">
    <source>
        <dbReference type="ARBA" id="ARBA00022833"/>
    </source>
</evidence>
<keyword evidence="11" id="KW-1185">Reference proteome</keyword>
<dbReference type="GO" id="GO:0046872">
    <property type="term" value="F:metal ion binding"/>
    <property type="evidence" value="ECO:0007669"/>
    <property type="project" value="UniProtKB-KW"/>
</dbReference>
<evidence type="ECO:0000256" key="6">
    <source>
        <dbReference type="ARBA" id="ARBA00023049"/>
    </source>
</evidence>
<accession>A0A2D2B3M4</accession>
<gene>
    <name evidence="10" type="ORF">CSW64_01695</name>
</gene>